<comment type="caution">
    <text evidence="10">The sequence shown here is derived from an EMBL/GenBank/DDBJ whole genome shotgun (WGS) entry which is preliminary data.</text>
</comment>
<dbReference type="InterPro" id="IPR040992">
    <property type="entry name" value="XRN1_D1"/>
</dbReference>
<dbReference type="Pfam" id="PF18332">
    <property type="entry name" value="XRN1_D1"/>
    <property type="match status" value="1"/>
</dbReference>
<dbReference type="Gene3D" id="2.170.260.40">
    <property type="match status" value="1"/>
</dbReference>
<dbReference type="Pfam" id="PF03159">
    <property type="entry name" value="XRN_N"/>
    <property type="match status" value="1"/>
</dbReference>
<dbReference type="PROSITE" id="PS51704">
    <property type="entry name" value="GP_PDE"/>
    <property type="match status" value="1"/>
</dbReference>
<dbReference type="InterPro" id="IPR017946">
    <property type="entry name" value="PLC-like_Pdiesterase_TIM-brl"/>
</dbReference>
<keyword evidence="3" id="KW-0319">Glycerol metabolism</keyword>
<dbReference type="PANTHER" id="PTHR12341:SF7">
    <property type="entry name" value="5'-3' EXORIBONUCLEASE 1"/>
    <property type="match status" value="1"/>
</dbReference>
<evidence type="ECO:0000259" key="9">
    <source>
        <dbReference type="PROSITE" id="PS51704"/>
    </source>
</evidence>
<dbReference type="InterPro" id="IPR027073">
    <property type="entry name" value="5_3_exoribonuclease"/>
</dbReference>
<dbReference type="GO" id="GO:0000956">
    <property type="term" value="P:nuclear-transcribed mRNA catabolic process"/>
    <property type="evidence" value="ECO:0007669"/>
    <property type="project" value="TreeGrafter"/>
</dbReference>
<comment type="catalytic activity">
    <reaction evidence="7">
        <text>a sn-glycero-3-phosphodiester + H2O = an alcohol + sn-glycerol 3-phosphate + H(+)</text>
        <dbReference type="Rhea" id="RHEA:12969"/>
        <dbReference type="ChEBI" id="CHEBI:15377"/>
        <dbReference type="ChEBI" id="CHEBI:15378"/>
        <dbReference type="ChEBI" id="CHEBI:30879"/>
        <dbReference type="ChEBI" id="CHEBI:57597"/>
        <dbReference type="ChEBI" id="CHEBI:83408"/>
        <dbReference type="EC" id="3.1.4.46"/>
    </reaction>
</comment>
<feature type="compositionally biased region" description="Polar residues" evidence="8">
    <location>
        <begin position="1346"/>
        <end position="1360"/>
    </location>
</feature>
<dbReference type="InterPro" id="IPR047007">
    <property type="entry name" value="XRN1_D1_sf"/>
</dbReference>
<keyword evidence="5" id="KW-0269">Exonuclease</keyword>
<dbReference type="EMBL" id="JALJOR010000004">
    <property type="protein sequence ID" value="KAK9818370.1"/>
    <property type="molecule type" value="Genomic_DNA"/>
</dbReference>
<dbReference type="InterPro" id="IPR041106">
    <property type="entry name" value="XRN1_D2_D3"/>
</dbReference>
<dbReference type="EC" id="3.1.4.46" evidence="1"/>
<sequence>MGIPKFYRWLSERYPLVNQPIGSNAVPIIDNLYLDMNGIIHNCTHGNDPGTRLTEPEMIARIFTYLDRLFQIVQPQKLLFMAIDGVAPRAKMNQQRSRRFKSAREAQEAMEAAQRRGEPVPEGEVFDSNCITPGTAFMGRLGAHLRFFLRKKIAEDPAWQRPNIVFSGHDVPGEGEHKIMEYIRWQKLQPNYPPNLRHCMYGLDADLIMLSLVTHDPHFCLLREVVSFSGGARGRPAREVLENPSQEHFILFQIGLLRDYLTIEFRNTSLPFQFDTERIIDDFVLFCMLIGNDFLPALPTLDIAEGALDKIFGIYKQLLPAMGGYLTEAGALNRPRLELLLQKLAGLELEVLEQRAEDAEAFDNKRARRGGGEAWVGSRVAARRANELDEEDKFEAQLAALGLGDHPGEEDDLALLAKLEGDEHDERPQEPTMMSVEARRLMLAGEGHKGLELWKDRYYREKLRVDRNDPAGVHDVVHSYITGLHWVLDYYYRGVASWNWFYPYHFAPMVSDMVNIEALDVRFEYGKPFLPFDQLLAVLPSASCKLLPQAFEALMKDPQSPIIDFYPPTFRVDMEGKRSDWEGVVLIPFIDQERLLQAAASVAPSRLSAEERERNKLGDILIFSHDPKSDEQWYCASTLPTKFSSVVHCNSRCKREPPPPPLPRNMSGFVPRLVPGTKMGPGGPAGFPTLSTLSVTPQLKAAGVEVFGQPSKKESLILQIKDTLAAAMAAGNITAIQVADTICGQRCWIKWPYMQEAIVQAVSDKTQKVDKNAGIRKHDAAAADEWWTEASKLGREFVVKHGMDVGRCEIILHVRPVEGLIRQLDGSVEKRFSKKELLYPIQATLRRNPTPDPRFDPASVSAQLAGLEFGAGSKALFLGRQYYGCVATVLPGVGAGLSKKGQKLEKPASTTLHVEIDPAPVTAAQAAQTAKRLLSGGTLAVRYEASGQVARKLGVSARTLGRITSNVWLQTGEERVDVGIFVKHGSKSLCVPDYVQPAPGGSGWMYSEALCNVLSQYKKRHTWVFRMVEDQAEAKELDLAAALPEMTPDARIKVVSEAKAWLKTLPLMRRPLVKTSSQVAPEQAIRAAQAAAPPPSRPLPSIHLENVAPALLLPPAERGGVAMALAGGVFELGDRVASIRATGTPPFGLRGTVVGVHEDACEVLFDADFLGGNDLHGRCNGSCGLIIPADQLLNLSKPQAIQATGPSAPKVVRGASQAGAPTAAGAADSGLSAKQAADAALAGLRVANGAASGGAGAAGSAAFAGPVTGTGPVPPPLSAALKFSKAEAAKQGESSPARRQPAIPPAHGSKGFAAGRGRALAAPNGQAALEAAAPGSPAASPRAPTGNVSAPASEVAQTTQYGQAVVTHDEQLDRTSNSQGGVSSKTAAQLQALDIGTWFAPQFAGQRMLLLPELLQRYRGQIHLHLELKSKQADLPSVVAQVLQGSGWLDFSASGPEQHPFHVPGLTITSFHLHQLQRSLRVLPGVRHGWLVQEITDDILQTCQDHGISGVYPRANACTVATISQARLQGCSVRGWGVKTAQDLHRLLACGAQGTTVDWPDKARDMLQAADVGGAQA</sequence>
<name>A0AAW1Q7X5_9CHLO</name>
<evidence type="ECO:0000256" key="5">
    <source>
        <dbReference type="ARBA" id="ARBA00022839"/>
    </source>
</evidence>
<dbReference type="SUPFAM" id="SSF51695">
    <property type="entry name" value="PLC-like phosphodiesterases"/>
    <property type="match status" value="1"/>
</dbReference>
<dbReference type="InterPro" id="IPR041412">
    <property type="entry name" value="Xrn1_helical"/>
</dbReference>
<evidence type="ECO:0000256" key="4">
    <source>
        <dbReference type="ARBA" id="ARBA00022801"/>
    </source>
</evidence>
<protein>
    <recommendedName>
        <fullName evidence="1">glycerophosphodiester phosphodiesterase</fullName>
        <ecNumber evidence="1">3.1.4.46</ecNumber>
    </recommendedName>
</protein>
<evidence type="ECO:0000313" key="11">
    <source>
        <dbReference type="Proteomes" id="UP001489004"/>
    </source>
</evidence>
<dbReference type="PANTHER" id="PTHR12341">
    <property type="entry name" value="5'-&gt;3' EXORIBONUCLEASE"/>
    <property type="match status" value="1"/>
</dbReference>
<evidence type="ECO:0000256" key="1">
    <source>
        <dbReference type="ARBA" id="ARBA00012247"/>
    </source>
</evidence>
<dbReference type="Pfam" id="PF03009">
    <property type="entry name" value="GDPD"/>
    <property type="match status" value="1"/>
</dbReference>
<dbReference type="InterPro" id="IPR047008">
    <property type="entry name" value="XRN1_SH3_sf"/>
</dbReference>
<dbReference type="GO" id="GO:0005634">
    <property type="term" value="C:nucleus"/>
    <property type="evidence" value="ECO:0007669"/>
    <property type="project" value="TreeGrafter"/>
</dbReference>
<dbReference type="Gene3D" id="3.40.50.12390">
    <property type="match status" value="2"/>
</dbReference>
<dbReference type="Gene3D" id="3.20.20.190">
    <property type="entry name" value="Phosphatidylinositol (PI) phosphodiesterase"/>
    <property type="match status" value="1"/>
</dbReference>
<dbReference type="GO" id="GO:0004534">
    <property type="term" value="F:5'-3' RNA exonuclease activity"/>
    <property type="evidence" value="ECO:0007669"/>
    <property type="project" value="TreeGrafter"/>
</dbReference>
<keyword evidence="4" id="KW-0378">Hydrolase</keyword>
<evidence type="ECO:0000256" key="6">
    <source>
        <dbReference type="ARBA" id="ARBA00038299"/>
    </source>
</evidence>
<dbReference type="Pfam" id="PF18129">
    <property type="entry name" value="SH3_12"/>
    <property type="match status" value="1"/>
</dbReference>
<evidence type="ECO:0000256" key="3">
    <source>
        <dbReference type="ARBA" id="ARBA00022798"/>
    </source>
</evidence>
<dbReference type="InterPro" id="IPR004859">
    <property type="entry name" value="Xrn1_N"/>
</dbReference>
<dbReference type="GO" id="GO:0008889">
    <property type="term" value="F:glycerophosphodiester phosphodiesterase activity"/>
    <property type="evidence" value="ECO:0007669"/>
    <property type="project" value="UniProtKB-EC"/>
</dbReference>
<dbReference type="Gene3D" id="2.30.30.750">
    <property type="match status" value="1"/>
</dbReference>
<dbReference type="Pfam" id="PF17846">
    <property type="entry name" value="XRN_M"/>
    <property type="match status" value="1"/>
</dbReference>
<dbReference type="GO" id="GO:0006071">
    <property type="term" value="P:glycerol metabolic process"/>
    <property type="evidence" value="ECO:0007669"/>
    <property type="project" value="UniProtKB-KW"/>
</dbReference>
<dbReference type="Gene3D" id="1.25.40.1050">
    <property type="match status" value="1"/>
</dbReference>
<evidence type="ECO:0000256" key="7">
    <source>
        <dbReference type="ARBA" id="ARBA00047512"/>
    </source>
</evidence>
<reference evidence="10 11" key="1">
    <citation type="journal article" date="2024" name="Nat. Commun.">
        <title>Phylogenomics reveals the evolutionary origins of lichenization in chlorophyte algae.</title>
        <authorList>
            <person name="Puginier C."/>
            <person name="Libourel C."/>
            <person name="Otte J."/>
            <person name="Skaloud P."/>
            <person name="Haon M."/>
            <person name="Grisel S."/>
            <person name="Petersen M."/>
            <person name="Berrin J.G."/>
            <person name="Delaux P.M."/>
            <person name="Dal Grande F."/>
            <person name="Keller J."/>
        </authorList>
    </citation>
    <scope>NUCLEOTIDE SEQUENCE [LARGE SCALE GENOMIC DNA]</scope>
    <source>
        <strain evidence="10 11">SAG 2043</strain>
    </source>
</reference>
<evidence type="ECO:0000313" key="10">
    <source>
        <dbReference type="EMBL" id="KAK9818370.1"/>
    </source>
</evidence>
<evidence type="ECO:0000256" key="2">
    <source>
        <dbReference type="ARBA" id="ARBA00022722"/>
    </source>
</evidence>
<feature type="region of interest" description="Disordered" evidence="8">
    <location>
        <begin position="93"/>
        <end position="125"/>
    </location>
</feature>
<feature type="compositionally biased region" description="Basic and acidic residues" evidence="8">
    <location>
        <begin position="102"/>
        <end position="119"/>
    </location>
</feature>
<keyword evidence="11" id="KW-1185">Reference proteome</keyword>
<feature type="compositionally biased region" description="Low complexity" evidence="8">
    <location>
        <begin position="1326"/>
        <end position="1344"/>
    </location>
</feature>
<accession>A0AAW1Q7X5</accession>
<comment type="similarity">
    <text evidence="6">Belongs to the 5'-3' exonuclease family.</text>
</comment>
<dbReference type="Proteomes" id="UP001489004">
    <property type="component" value="Unassembled WGS sequence"/>
</dbReference>
<organism evidence="10 11">
    <name type="scientific">[Myrmecia] bisecta</name>
    <dbReference type="NCBI Taxonomy" id="41462"/>
    <lineage>
        <taxon>Eukaryota</taxon>
        <taxon>Viridiplantae</taxon>
        <taxon>Chlorophyta</taxon>
        <taxon>core chlorophytes</taxon>
        <taxon>Trebouxiophyceae</taxon>
        <taxon>Trebouxiales</taxon>
        <taxon>Trebouxiaceae</taxon>
        <taxon>Myrmecia</taxon>
    </lineage>
</organism>
<feature type="domain" description="GP-PDE" evidence="9">
    <location>
        <begin position="1310"/>
        <end position="1567"/>
    </location>
</feature>
<dbReference type="GO" id="GO:0003723">
    <property type="term" value="F:RNA binding"/>
    <property type="evidence" value="ECO:0007669"/>
    <property type="project" value="TreeGrafter"/>
</dbReference>
<dbReference type="InterPro" id="IPR041385">
    <property type="entry name" value="SH3_12"/>
</dbReference>
<evidence type="ECO:0000256" key="8">
    <source>
        <dbReference type="SAM" id="MobiDB-lite"/>
    </source>
</evidence>
<gene>
    <name evidence="10" type="ORF">WJX72_011521</name>
</gene>
<keyword evidence="2" id="KW-0540">Nuclease</keyword>
<feature type="region of interest" description="Disordered" evidence="8">
    <location>
        <begin position="1284"/>
        <end position="1313"/>
    </location>
</feature>
<dbReference type="GO" id="GO:0006629">
    <property type="term" value="P:lipid metabolic process"/>
    <property type="evidence" value="ECO:0007669"/>
    <property type="project" value="InterPro"/>
</dbReference>
<dbReference type="Pfam" id="PF18334">
    <property type="entry name" value="XRN1_D2_D3"/>
    <property type="match status" value="1"/>
</dbReference>
<proteinExistence type="inferred from homology"/>
<feature type="region of interest" description="Disordered" evidence="8">
    <location>
        <begin position="1326"/>
        <end position="1360"/>
    </location>
</feature>
<dbReference type="CDD" id="cd18673">
    <property type="entry name" value="PIN_XRN1-2-like"/>
    <property type="match status" value="1"/>
</dbReference>
<dbReference type="InterPro" id="IPR030395">
    <property type="entry name" value="GP_PDE_dom"/>
</dbReference>